<dbReference type="InterPro" id="IPR010064">
    <property type="entry name" value="HK97-gp10_tail"/>
</dbReference>
<protein>
    <submittedName>
        <fullName evidence="1">HK97 gp10 family phage protein</fullName>
    </submittedName>
</protein>
<dbReference type="NCBIfam" id="TIGR01725">
    <property type="entry name" value="phge_HK97_gp10"/>
    <property type="match status" value="1"/>
</dbReference>
<dbReference type="Pfam" id="PF04883">
    <property type="entry name" value="HK97-gp10_like"/>
    <property type="match status" value="1"/>
</dbReference>
<evidence type="ECO:0000313" key="1">
    <source>
        <dbReference type="EMBL" id="NKZ23503.1"/>
    </source>
</evidence>
<keyword evidence="2" id="KW-1185">Reference proteome</keyword>
<comment type="caution">
    <text evidence="1">The sequence shown here is derived from an EMBL/GenBank/DDBJ whole genome shotgun (WGS) entry which is preliminary data.</text>
</comment>
<reference evidence="1 2" key="1">
    <citation type="submission" date="2020-04" db="EMBL/GenBank/DDBJ databases">
        <title>MicrobeNet Type strains.</title>
        <authorList>
            <person name="Nicholson A.C."/>
        </authorList>
    </citation>
    <scope>NUCLEOTIDE SEQUENCE [LARGE SCALE GENOMIC DNA]</scope>
    <source>
        <strain evidence="1 2">CCUG 61472</strain>
    </source>
</reference>
<accession>A0A7X6N0F7</accession>
<sequence length="118" mass="13110">MAKVSIKFEGADQLIRKFNNQPAAIKREASGIILNSALRVEKRASDNAPVDTGYLRQHITANKTGEMSAEVVASANYAIYQEYGTRKMAAHPFMRPAMDQEGPLFMRKLQNLLNGGLR</sequence>
<dbReference type="AlphaFoldDB" id="A0A7X6N0F7"/>
<dbReference type="RefSeq" id="WP_168721296.1">
    <property type="nucleotide sequence ID" value="NZ_JAAXPN010000001.1"/>
</dbReference>
<evidence type="ECO:0000313" key="2">
    <source>
        <dbReference type="Proteomes" id="UP000549765"/>
    </source>
</evidence>
<organism evidence="1 2">
    <name type="scientific">Periweissella fabalis</name>
    <dbReference type="NCBI Taxonomy" id="1070421"/>
    <lineage>
        <taxon>Bacteria</taxon>
        <taxon>Bacillati</taxon>
        <taxon>Bacillota</taxon>
        <taxon>Bacilli</taxon>
        <taxon>Lactobacillales</taxon>
        <taxon>Lactobacillaceae</taxon>
        <taxon>Periweissella</taxon>
    </lineage>
</organism>
<dbReference type="Proteomes" id="UP000549765">
    <property type="component" value="Unassembled WGS sequence"/>
</dbReference>
<proteinExistence type="predicted"/>
<dbReference type="EMBL" id="JAAXPN010000001">
    <property type="protein sequence ID" value="NKZ23503.1"/>
    <property type="molecule type" value="Genomic_DNA"/>
</dbReference>
<gene>
    <name evidence="1" type="ORF">HF964_01600</name>
</gene>
<name>A0A7X6N0F7_9LACO</name>